<dbReference type="CDD" id="cd06257">
    <property type="entry name" value="DnaJ"/>
    <property type="match status" value="1"/>
</dbReference>
<reference evidence="3" key="2">
    <citation type="submission" date="2025-05" db="UniProtKB">
        <authorList>
            <consortium name="EnsemblMetazoa"/>
        </authorList>
    </citation>
    <scope>IDENTIFICATION</scope>
    <source>
        <strain evidence="3">Foshan</strain>
    </source>
</reference>
<organism evidence="3 4">
    <name type="scientific">Aedes albopictus</name>
    <name type="common">Asian tiger mosquito</name>
    <name type="synonym">Stegomyia albopicta</name>
    <dbReference type="NCBI Taxonomy" id="7160"/>
    <lineage>
        <taxon>Eukaryota</taxon>
        <taxon>Metazoa</taxon>
        <taxon>Ecdysozoa</taxon>
        <taxon>Arthropoda</taxon>
        <taxon>Hexapoda</taxon>
        <taxon>Insecta</taxon>
        <taxon>Pterygota</taxon>
        <taxon>Neoptera</taxon>
        <taxon>Endopterygota</taxon>
        <taxon>Diptera</taxon>
        <taxon>Nematocera</taxon>
        <taxon>Culicoidea</taxon>
        <taxon>Culicidae</taxon>
        <taxon>Culicinae</taxon>
        <taxon>Aedini</taxon>
        <taxon>Aedes</taxon>
        <taxon>Stegomyia</taxon>
    </lineage>
</organism>
<dbReference type="PANTHER" id="PTHR44825">
    <property type="match status" value="1"/>
</dbReference>
<evidence type="ECO:0000259" key="2">
    <source>
        <dbReference type="PROSITE" id="PS50076"/>
    </source>
</evidence>
<feature type="transmembrane region" description="Helical" evidence="1">
    <location>
        <begin position="144"/>
        <end position="163"/>
    </location>
</feature>
<dbReference type="GeneID" id="115261865"/>
<keyword evidence="1" id="KW-1133">Transmembrane helix</keyword>
<dbReference type="PRINTS" id="PR00625">
    <property type="entry name" value="JDOMAIN"/>
</dbReference>
<protein>
    <recommendedName>
        <fullName evidence="2">J domain-containing protein</fullName>
    </recommendedName>
</protein>
<dbReference type="InterPro" id="IPR036869">
    <property type="entry name" value="J_dom_sf"/>
</dbReference>
<feature type="domain" description="J" evidence="2">
    <location>
        <begin position="26"/>
        <end position="94"/>
    </location>
</feature>
<evidence type="ECO:0000313" key="4">
    <source>
        <dbReference type="Proteomes" id="UP000069940"/>
    </source>
</evidence>
<dbReference type="RefSeq" id="XP_062707603.1">
    <property type="nucleotide sequence ID" value="XM_062851619.1"/>
</dbReference>
<evidence type="ECO:0000256" key="1">
    <source>
        <dbReference type="SAM" id="Phobius"/>
    </source>
</evidence>
<name>A0ABM1ZZ48_AEDAL</name>
<dbReference type="Proteomes" id="UP000069940">
    <property type="component" value="Unassembled WGS sequence"/>
</dbReference>
<dbReference type="SMART" id="SM00271">
    <property type="entry name" value="DnaJ"/>
    <property type="match status" value="1"/>
</dbReference>
<keyword evidence="1" id="KW-0472">Membrane</keyword>
<accession>A0ABM1ZZ48</accession>
<dbReference type="EnsemblMetazoa" id="AALFPA23_022959.R34133">
    <property type="protein sequence ID" value="AALFPA23_022959.P34133"/>
    <property type="gene ID" value="AALFPA23_022959"/>
</dbReference>
<reference evidence="4" key="1">
    <citation type="journal article" date="2015" name="Proc. Natl. Acad. Sci. U.S.A.">
        <title>Genome sequence of the Asian Tiger mosquito, Aedes albopictus, reveals insights into its biology, genetics, and evolution.</title>
        <authorList>
            <person name="Chen X.G."/>
            <person name="Jiang X."/>
            <person name="Gu J."/>
            <person name="Xu M."/>
            <person name="Wu Y."/>
            <person name="Deng Y."/>
            <person name="Zhang C."/>
            <person name="Bonizzoni M."/>
            <person name="Dermauw W."/>
            <person name="Vontas J."/>
            <person name="Armbruster P."/>
            <person name="Huang X."/>
            <person name="Yang Y."/>
            <person name="Zhang H."/>
            <person name="He W."/>
            <person name="Peng H."/>
            <person name="Liu Y."/>
            <person name="Wu K."/>
            <person name="Chen J."/>
            <person name="Lirakis M."/>
            <person name="Topalis P."/>
            <person name="Van Leeuwen T."/>
            <person name="Hall A.B."/>
            <person name="Jiang X."/>
            <person name="Thorpe C."/>
            <person name="Mueller R.L."/>
            <person name="Sun C."/>
            <person name="Waterhouse R.M."/>
            <person name="Yan G."/>
            <person name="Tu Z.J."/>
            <person name="Fang X."/>
            <person name="James A.A."/>
        </authorList>
    </citation>
    <scope>NUCLEOTIDE SEQUENCE [LARGE SCALE GENOMIC DNA]</scope>
    <source>
        <strain evidence="4">Foshan</strain>
    </source>
</reference>
<keyword evidence="4" id="KW-1185">Reference proteome</keyword>
<dbReference type="Gene3D" id="1.10.287.110">
    <property type="entry name" value="DnaJ domain"/>
    <property type="match status" value="1"/>
</dbReference>
<dbReference type="PROSITE" id="PS50076">
    <property type="entry name" value="DNAJ_2"/>
    <property type="match status" value="1"/>
</dbReference>
<evidence type="ECO:0000313" key="3">
    <source>
        <dbReference type="EnsemblMetazoa" id="AALFPA23_022959.P34133"/>
    </source>
</evidence>
<proteinExistence type="predicted"/>
<dbReference type="InterPro" id="IPR052763">
    <property type="entry name" value="DnaJ_C4"/>
</dbReference>
<dbReference type="Pfam" id="PF00226">
    <property type="entry name" value="DnaJ"/>
    <property type="match status" value="1"/>
</dbReference>
<dbReference type="SUPFAM" id="SSF46565">
    <property type="entry name" value="Chaperone J-domain"/>
    <property type="match status" value="1"/>
</dbReference>
<dbReference type="InterPro" id="IPR001623">
    <property type="entry name" value="DnaJ_domain"/>
</dbReference>
<dbReference type="PANTHER" id="PTHR44825:SF1">
    <property type="entry name" value="DNAJ HOMOLOG SUBFAMILY C MEMBER 4"/>
    <property type="match status" value="1"/>
</dbReference>
<sequence>MLRLSKHPLYTKILHSTQLRYAHHTNHYEVLKLQSNCTPKEIREAFIRLSKELHPDANVSNANKKANEKSFVQLLEAYKVLSKPDTRSSYDYELALKARPQPHPGGSHNIHNQHWYPNASHYHTPDPNSFYGIKGLKKVSNWTIVWYCLVFMVLGIVVQAYAISKSFTFKREQLDEDSRKNSLMLAKARAEAQSNGNDAQLERMKAKLNKETMW</sequence>
<keyword evidence="1" id="KW-0812">Transmembrane</keyword>